<dbReference type="AlphaFoldDB" id="A0A4Q0ZI05"/>
<feature type="domain" description="4Fe-4S ferredoxin-type" evidence="5">
    <location>
        <begin position="235"/>
        <end position="264"/>
    </location>
</feature>
<dbReference type="Proteomes" id="UP000290870">
    <property type="component" value="Unassembled WGS sequence"/>
</dbReference>
<protein>
    <submittedName>
        <fullName evidence="6">4Fe-4S ferredoxin</fullName>
    </submittedName>
</protein>
<dbReference type="SUPFAM" id="SSF54862">
    <property type="entry name" value="4Fe-4S ferredoxins"/>
    <property type="match status" value="1"/>
</dbReference>
<feature type="domain" description="4Fe-4S ferredoxin-type" evidence="5">
    <location>
        <begin position="204"/>
        <end position="233"/>
    </location>
</feature>
<evidence type="ECO:0000256" key="3">
    <source>
        <dbReference type="ARBA" id="ARBA00023004"/>
    </source>
</evidence>
<evidence type="ECO:0000313" key="6">
    <source>
        <dbReference type="EMBL" id="RXJ83296.1"/>
    </source>
</evidence>
<evidence type="ECO:0000313" key="7">
    <source>
        <dbReference type="Proteomes" id="UP000290870"/>
    </source>
</evidence>
<dbReference type="Pfam" id="PF13187">
    <property type="entry name" value="Fer4_9"/>
    <property type="match status" value="1"/>
</dbReference>
<sequence>MQEFIYYNPMGLDFPVGEEIFVTTNIEDTKDKSFIISNTDEINSELVSKEIDFYIKNSQDNLSDKIKNVSKLYEIAATKYDFSQDISYFQEVSNTILLITNNEEQYEQFIKKVNVSDFEIFSIEEKILKDINGNIGSIQVTVNDEEEDIILNVSQIVWFDAKKEILKQTGIFDINISNIDEVIEKLKANINSYSYKKFTTYNQSICQYDERRVEICSACVDVCPTTAIIKNDKNKKLIFSPIECISCGDCVSVCPSGSLDSAVTNRDSLYEISQFYKNKHPFIVSSKVDISNLEITLKQNVLPFFCEGDIFDESSLLTLLQLSGSQLIYFSDSISIGTKESIDILNEIYRRKYNIEAIFLVTNTQELEDAISNVSFVEGSYFNFNQKGLKKREVFSQRLQKIVENDDLGVIKTSKFVHYGTVEVNDSNCTLCMSCVGACNVDAIFANQTDFTLRVNPSLCTACGYCEVTCPEKDCLTIKRDEIQLQPMWFKENILAKDNLFACVECGKEFATTKAIEKIASIMGPIFAKVSETKKRTLYCCEDCKAKLMIKQGLLDA</sequence>
<comment type="caution">
    <text evidence="6">The sequence shown here is derived from an EMBL/GenBank/DDBJ whole genome shotgun (WGS) entry which is preliminary data.</text>
</comment>
<dbReference type="PANTHER" id="PTHR43687">
    <property type="entry name" value="ADENYLYLSULFATE REDUCTASE, BETA SUBUNIT"/>
    <property type="match status" value="1"/>
</dbReference>
<keyword evidence="3" id="KW-0408">Iron</keyword>
<dbReference type="EMBL" id="PDJZ01000013">
    <property type="protein sequence ID" value="RXJ83296.1"/>
    <property type="molecule type" value="Genomic_DNA"/>
</dbReference>
<dbReference type="PROSITE" id="PS51379">
    <property type="entry name" value="4FE4S_FER_2"/>
    <property type="match status" value="4"/>
</dbReference>
<reference evidence="6 7" key="1">
    <citation type="submission" date="2017-10" db="EMBL/GenBank/DDBJ databases">
        <title>Genomics of the genus Arcobacter.</title>
        <authorList>
            <person name="Perez-Cataluna A."/>
            <person name="Figueras M.J."/>
        </authorList>
    </citation>
    <scope>NUCLEOTIDE SEQUENCE [LARGE SCALE GENOMIC DNA]</scope>
    <source>
        <strain evidence="6 7">F26</strain>
    </source>
</reference>
<dbReference type="PROSITE" id="PS00198">
    <property type="entry name" value="4FE4S_FER_1"/>
    <property type="match status" value="2"/>
</dbReference>
<evidence type="ECO:0000259" key="5">
    <source>
        <dbReference type="PROSITE" id="PS51379"/>
    </source>
</evidence>
<dbReference type="Gene3D" id="3.30.70.20">
    <property type="match status" value="2"/>
</dbReference>
<dbReference type="InterPro" id="IPR017900">
    <property type="entry name" value="4Fe4S_Fe_S_CS"/>
</dbReference>
<name>A0A4Q0ZI05_9BACT</name>
<feature type="domain" description="4Fe-4S ferredoxin-type" evidence="5">
    <location>
        <begin position="420"/>
        <end position="449"/>
    </location>
</feature>
<dbReference type="InterPro" id="IPR050572">
    <property type="entry name" value="Fe-S_Ferredoxin"/>
</dbReference>
<evidence type="ECO:0000256" key="2">
    <source>
        <dbReference type="ARBA" id="ARBA00022723"/>
    </source>
</evidence>
<evidence type="ECO:0000256" key="4">
    <source>
        <dbReference type="ARBA" id="ARBA00023014"/>
    </source>
</evidence>
<accession>A0A4Q0ZI05</accession>
<feature type="domain" description="4Fe-4S ferredoxin-type" evidence="5">
    <location>
        <begin position="451"/>
        <end position="481"/>
    </location>
</feature>
<dbReference type="InterPro" id="IPR017896">
    <property type="entry name" value="4Fe4S_Fe-S-bd"/>
</dbReference>
<dbReference type="GO" id="GO:0046872">
    <property type="term" value="F:metal ion binding"/>
    <property type="evidence" value="ECO:0007669"/>
    <property type="project" value="UniProtKB-KW"/>
</dbReference>
<dbReference type="PANTHER" id="PTHR43687:SF4">
    <property type="entry name" value="BLR5484 PROTEIN"/>
    <property type="match status" value="1"/>
</dbReference>
<dbReference type="OrthoDB" id="9808559at2"/>
<gene>
    <name evidence="6" type="ORF">CRU90_10310</name>
</gene>
<organism evidence="6 7">
    <name type="scientific">Arcobacter cloacae</name>
    <dbReference type="NCBI Taxonomy" id="1054034"/>
    <lineage>
        <taxon>Bacteria</taxon>
        <taxon>Pseudomonadati</taxon>
        <taxon>Campylobacterota</taxon>
        <taxon>Epsilonproteobacteria</taxon>
        <taxon>Campylobacterales</taxon>
        <taxon>Arcobacteraceae</taxon>
        <taxon>Arcobacter</taxon>
    </lineage>
</organism>
<keyword evidence="1" id="KW-0004">4Fe-4S</keyword>
<keyword evidence="2" id="KW-0479">Metal-binding</keyword>
<proteinExistence type="predicted"/>
<dbReference type="GO" id="GO:0051539">
    <property type="term" value="F:4 iron, 4 sulfur cluster binding"/>
    <property type="evidence" value="ECO:0007669"/>
    <property type="project" value="UniProtKB-KW"/>
</dbReference>
<dbReference type="RefSeq" id="WP_128987202.1">
    <property type="nucleotide sequence ID" value="NZ_PDJZ01000013.1"/>
</dbReference>
<evidence type="ECO:0000256" key="1">
    <source>
        <dbReference type="ARBA" id="ARBA00022485"/>
    </source>
</evidence>
<keyword evidence="4" id="KW-0411">Iron-sulfur</keyword>